<gene>
    <name evidence="2" type="ORF">CEURO_LOCUS15607</name>
</gene>
<reference evidence="2" key="1">
    <citation type="submission" date="2022-07" db="EMBL/GenBank/DDBJ databases">
        <authorList>
            <person name="Macas J."/>
            <person name="Novak P."/>
            <person name="Neumann P."/>
        </authorList>
    </citation>
    <scope>NUCLEOTIDE SEQUENCE</scope>
</reference>
<dbReference type="OrthoDB" id="1315407at2759"/>
<feature type="region of interest" description="Disordered" evidence="1">
    <location>
        <begin position="32"/>
        <end position="69"/>
    </location>
</feature>
<accession>A0A9P0ZI26</accession>
<proteinExistence type="predicted"/>
<keyword evidence="3" id="KW-1185">Reference proteome</keyword>
<feature type="compositionally biased region" description="Basic and acidic residues" evidence="1">
    <location>
        <begin position="52"/>
        <end position="69"/>
    </location>
</feature>
<dbReference type="EMBL" id="CAMAPE010000038">
    <property type="protein sequence ID" value="CAH9101924.1"/>
    <property type="molecule type" value="Genomic_DNA"/>
</dbReference>
<evidence type="ECO:0000313" key="2">
    <source>
        <dbReference type="EMBL" id="CAH9101924.1"/>
    </source>
</evidence>
<protein>
    <submittedName>
        <fullName evidence="2">Uncharacterized protein</fullName>
    </submittedName>
</protein>
<feature type="compositionally biased region" description="Basic and acidic residues" evidence="1">
    <location>
        <begin position="32"/>
        <end position="45"/>
    </location>
</feature>
<evidence type="ECO:0000256" key="1">
    <source>
        <dbReference type="SAM" id="MobiDB-lite"/>
    </source>
</evidence>
<organism evidence="2 3">
    <name type="scientific">Cuscuta europaea</name>
    <name type="common">European dodder</name>
    <dbReference type="NCBI Taxonomy" id="41803"/>
    <lineage>
        <taxon>Eukaryota</taxon>
        <taxon>Viridiplantae</taxon>
        <taxon>Streptophyta</taxon>
        <taxon>Embryophyta</taxon>
        <taxon>Tracheophyta</taxon>
        <taxon>Spermatophyta</taxon>
        <taxon>Magnoliopsida</taxon>
        <taxon>eudicotyledons</taxon>
        <taxon>Gunneridae</taxon>
        <taxon>Pentapetalae</taxon>
        <taxon>asterids</taxon>
        <taxon>lamiids</taxon>
        <taxon>Solanales</taxon>
        <taxon>Convolvulaceae</taxon>
        <taxon>Cuscuteae</taxon>
        <taxon>Cuscuta</taxon>
        <taxon>Cuscuta subgen. Cuscuta</taxon>
    </lineage>
</organism>
<evidence type="ECO:0000313" key="3">
    <source>
        <dbReference type="Proteomes" id="UP001152484"/>
    </source>
</evidence>
<sequence>MVYGLLISATINLYIWIGHIPDITRHKCQHHENGENADRNEEEHQRRRRQRRQDQRQKQQRRREAEEQKERFYAETAELGEEHLFPITSLSRDDSFLCGGRHIPKLETVLPVIMAVFEVINVIPGSYCGGGGLLLGCSNHSLIDQSDRSQSPGKYQILEIE</sequence>
<name>A0A9P0ZI26_CUSEU</name>
<comment type="caution">
    <text evidence="2">The sequence shown here is derived from an EMBL/GenBank/DDBJ whole genome shotgun (WGS) entry which is preliminary data.</text>
</comment>
<dbReference type="Proteomes" id="UP001152484">
    <property type="component" value="Unassembled WGS sequence"/>
</dbReference>
<dbReference type="AlphaFoldDB" id="A0A9P0ZI26"/>